<dbReference type="SUPFAM" id="SSF52499">
    <property type="entry name" value="Isochorismatase-like hydrolases"/>
    <property type="match status" value="1"/>
</dbReference>
<dbReference type="InterPro" id="IPR050272">
    <property type="entry name" value="Isochorismatase-like_hydrls"/>
</dbReference>
<dbReference type="Gene3D" id="3.40.50.850">
    <property type="entry name" value="Isochorismatase-like"/>
    <property type="match status" value="1"/>
</dbReference>
<evidence type="ECO:0000256" key="1">
    <source>
        <dbReference type="ARBA" id="ARBA00022801"/>
    </source>
</evidence>
<dbReference type="Pfam" id="PF00857">
    <property type="entry name" value="Isochorismatase"/>
    <property type="match status" value="1"/>
</dbReference>
<dbReference type="InterPro" id="IPR000868">
    <property type="entry name" value="Isochorismatase-like_dom"/>
</dbReference>
<dbReference type="GO" id="GO:0016787">
    <property type="term" value="F:hydrolase activity"/>
    <property type="evidence" value="ECO:0007669"/>
    <property type="project" value="UniProtKB-KW"/>
</dbReference>
<protein>
    <submittedName>
        <fullName evidence="3">Unannotated protein</fullName>
    </submittedName>
</protein>
<dbReference type="AlphaFoldDB" id="A0A6J6KXE3"/>
<keyword evidence="1" id="KW-0378">Hydrolase</keyword>
<dbReference type="PANTHER" id="PTHR43540">
    <property type="entry name" value="PEROXYUREIDOACRYLATE/UREIDOACRYLATE AMIDOHYDROLASE-RELATED"/>
    <property type="match status" value="1"/>
</dbReference>
<dbReference type="CDD" id="cd01014">
    <property type="entry name" value="nicotinamidase_related"/>
    <property type="match status" value="1"/>
</dbReference>
<dbReference type="EMBL" id="CAEZWI010000060">
    <property type="protein sequence ID" value="CAB4652649.1"/>
    <property type="molecule type" value="Genomic_DNA"/>
</dbReference>
<sequence>MKQLPVLIVIDVQDGFLDPAWGNSTNPKCEENIKSLLDLWRAKEAPIVLVRHDSVSPNSKLSPNSPGNALQSRVLGKHDLLISKSVNSAFYGTPDLHEWLKANDYRDVVICGITTNHCCETTARMAGNLGYEVTFVLDATRAYDMTDVNGKVISADEVMRMTGANLDVEFATVVDTKYVLERFA</sequence>
<feature type="domain" description="Isochorismatase-like" evidence="2">
    <location>
        <begin position="6"/>
        <end position="147"/>
    </location>
</feature>
<name>A0A6J6KXE3_9ZZZZ</name>
<gene>
    <name evidence="3" type="ORF">UFOPK2237_00615</name>
</gene>
<dbReference type="PANTHER" id="PTHR43540:SF1">
    <property type="entry name" value="ISOCHORISMATASE HYDROLASE"/>
    <property type="match status" value="1"/>
</dbReference>
<accession>A0A6J6KXE3</accession>
<reference evidence="3" key="1">
    <citation type="submission" date="2020-05" db="EMBL/GenBank/DDBJ databases">
        <authorList>
            <person name="Chiriac C."/>
            <person name="Salcher M."/>
            <person name="Ghai R."/>
            <person name="Kavagutti S V."/>
        </authorList>
    </citation>
    <scope>NUCLEOTIDE SEQUENCE</scope>
</reference>
<evidence type="ECO:0000259" key="2">
    <source>
        <dbReference type="Pfam" id="PF00857"/>
    </source>
</evidence>
<evidence type="ECO:0000313" key="3">
    <source>
        <dbReference type="EMBL" id="CAB4652649.1"/>
    </source>
</evidence>
<dbReference type="InterPro" id="IPR036380">
    <property type="entry name" value="Isochorismatase-like_sf"/>
</dbReference>
<organism evidence="3">
    <name type="scientific">freshwater metagenome</name>
    <dbReference type="NCBI Taxonomy" id="449393"/>
    <lineage>
        <taxon>unclassified sequences</taxon>
        <taxon>metagenomes</taxon>
        <taxon>ecological metagenomes</taxon>
    </lineage>
</organism>
<proteinExistence type="predicted"/>